<proteinExistence type="inferred from homology"/>
<gene>
    <name evidence="13" type="ORF">METZ01_LOCUS30181</name>
</gene>
<evidence type="ECO:0000259" key="10">
    <source>
        <dbReference type="Pfam" id="PF00288"/>
    </source>
</evidence>
<accession>A0A381QGY4</accession>
<evidence type="ECO:0008006" key="14">
    <source>
        <dbReference type="Google" id="ProtNLM"/>
    </source>
</evidence>
<dbReference type="InterPro" id="IPR014721">
    <property type="entry name" value="Ribsml_uS5_D2-typ_fold_subgr"/>
</dbReference>
<keyword evidence="5" id="KW-0547">Nucleotide-binding</keyword>
<evidence type="ECO:0000256" key="8">
    <source>
        <dbReference type="ARBA" id="ARBA00022842"/>
    </source>
</evidence>
<dbReference type="InterPro" id="IPR019539">
    <property type="entry name" value="GalKase_N"/>
</dbReference>
<evidence type="ECO:0000313" key="13">
    <source>
        <dbReference type="EMBL" id="SUZ77327.1"/>
    </source>
</evidence>
<evidence type="ECO:0000256" key="6">
    <source>
        <dbReference type="ARBA" id="ARBA00022777"/>
    </source>
</evidence>
<reference evidence="13" key="1">
    <citation type="submission" date="2018-05" db="EMBL/GenBank/DDBJ databases">
        <authorList>
            <person name="Lanie J.A."/>
            <person name="Ng W.-L."/>
            <person name="Kazmierczak K.M."/>
            <person name="Andrzejewski T.M."/>
            <person name="Davidsen T.M."/>
            <person name="Wayne K.J."/>
            <person name="Tettelin H."/>
            <person name="Glass J.I."/>
            <person name="Rusch D."/>
            <person name="Podicherti R."/>
            <person name="Tsui H.-C.T."/>
            <person name="Winkler M.E."/>
        </authorList>
    </citation>
    <scope>NUCLEOTIDE SEQUENCE</scope>
</reference>
<dbReference type="PROSITE" id="PS00106">
    <property type="entry name" value="GALACTOKINASE"/>
    <property type="match status" value="1"/>
</dbReference>
<dbReference type="PRINTS" id="PR00473">
    <property type="entry name" value="GALCTOKINASE"/>
</dbReference>
<dbReference type="Pfam" id="PF00288">
    <property type="entry name" value="GHMP_kinases_N"/>
    <property type="match status" value="1"/>
</dbReference>
<dbReference type="InterPro" id="IPR006204">
    <property type="entry name" value="GHMP_kinase_N_dom"/>
</dbReference>
<dbReference type="PIRSF" id="PIRSF000530">
    <property type="entry name" value="Galactokinase"/>
    <property type="match status" value="1"/>
</dbReference>
<dbReference type="SUPFAM" id="SSF54211">
    <property type="entry name" value="Ribosomal protein S5 domain 2-like"/>
    <property type="match status" value="1"/>
</dbReference>
<dbReference type="PRINTS" id="PR00959">
    <property type="entry name" value="MEVGALKINASE"/>
</dbReference>
<dbReference type="InterPro" id="IPR036554">
    <property type="entry name" value="GHMP_kinase_C_sf"/>
</dbReference>
<evidence type="ECO:0000259" key="12">
    <source>
        <dbReference type="Pfam" id="PF10509"/>
    </source>
</evidence>
<dbReference type="FunFam" id="3.30.230.10:FF:000017">
    <property type="entry name" value="Galactokinase"/>
    <property type="match status" value="1"/>
</dbReference>
<evidence type="ECO:0000256" key="9">
    <source>
        <dbReference type="ARBA" id="ARBA00023277"/>
    </source>
</evidence>
<dbReference type="InterPro" id="IPR006206">
    <property type="entry name" value="Mevalonate/galactokinase"/>
</dbReference>
<evidence type="ECO:0000256" key="4">
    <source>
        <dbReference type="ARBA" id="ARBA00022723"/>
    </source>
</evidence>
<keyword evidence="9" id="KW-0119">Carbohydrate metabolism</keyword>
<dbReference type="InterPro" id="IPR020568">
    <property type="entry name" value="Ribosomal_Su5_D2-typ_SF"/>
</dbReference>
<comment type="similarity">
    <text evidence="1">Belongs to the GHMP kinase family. GalK subfamily.</text>
</comment>
<keyword evidence="2" id="KW-0963">Cytoplasm</keyword>
<dbReference type="AlphaFoldDB" id="A0A381QGY4"/>
<dbReference type="PANTHER" id="PTHR10457">
    <property type="entry name" value="MEVALONATE KINASE/GALACTOKINASE"/>
    <property type="match status" value="1"/>
</dbReference>
<name>A0A381QGY4_9ZZZZ</name>
<evidence type="ECO:0000256" key="5">
    <source>
        <dbReference type="ARBA" id="ARBA00022741"/>
    </source>
</evidence>
<dbReference type="FunFam" id="3.30.70.890:FF:000001">
    <property type="entry name" value="Galactokinase"/>
    <property type="match status" value="1"/>
</dbReference>
<dbReference type="PROSITE" id="PS00627">
    <property type="entry name" value="GHMP_KINASES_ATP"/>
    <property type="match status" value="1"/>
</dbReference>
<feature type="domain" description="GHMP kinase C-terminal" evidence="11">
    <location>
        <begin position="257"/>
        <end position="333"/>
    </location>
</feature>
<dbReference type="GO" id="GO:0046872">
    <property type="term" value="F:metal ion binding"/>
    <property type="evidence" value="ECO:0007669"/>
    <property type="project" value="UniProtKB-KW"/>
</dbReference>
<evidence type="ECO:0000259" key="11">
    <source>
        <dbReference type="Pfam" id="PF08544"/>
    </source>
</evidence>
<dbReference type="Pfam" id="PF10509">
    <property type="entry name" value="GalKase_gal_bdg"/>
    <property type="match status" value="1"/>
</dbReference>
<dbReference type="PANTHER" id="PTHR10457:SF7">
    <property type="entry name" value="GALACTOKINASE-RELATED"/>
    <property type="match status" value="1"/>
</dbReference>
<dbReference type="InterPro" id="IPR019741">
    <property type="entry name" value="Galactokinase_CS"/>
</dbReference>
<keyword evidence="8" id="KW-0460">Magnesium</keyword>
<dbReference type="Gene3D" id="3.30.230.10">
    <property type="match status" value="1"/>
</dbReference>
<dbReference type="EMBL" id="UINC01001312">
    <property type="protein sequence ID" value="SUZ77327.1"/>
    <property type="molecule type" value="Genomic_DNA"/>
</dbReference>
<dbReference type="InterPro" id="IPR006203">
    <property type="entry name" value="GHMP_knse_ATP-bd_CS"/>
</dbReference>
<keyword evidence="4" id="KW-0479">Metal-binding</keyword>
<feature type="domain" description="GHMP kinase N-terminal" evidence="10">
    <location>
        <begin position="70"/>
        <end position="157"/>
    </location>
</feature>
<evidence type="ECO:0000256" key="1">
    <source>
        <dbReference type="ARBA" id="ARBA00006566"/>
    </source>
</evidence>
<dbReference type="GO" id="GO:0006012">
    <property type="term" value="P:galactose metabolic process"/>
    <property type="evidence" value="ECO:0007669"/>
    <property type="project" value="InterPro"/>
</dbReference>
<keyword evidence="6" id="KW-0418">Kinase</keyword>
<evidence type="ECO:0000256" key="2">
    <source>
        <dbReference type="ARBA" id="ARBA00022490"/>
    </source>
</evidence>
<evidence type="ECO:0000256" key="3">
    <source>
        <dbReference type="ARBA" id="ARBA00022679"/>
    </source>
</evidence>
<evidence type="ECO:0000256" key="7">
    <source>
        <dbReference type="ARBA" id="ARBA00022840"/>
    </source>
</evidence>
<dbReference type="Pfam" id="PF08544">
    <property type="entry name" value="GHMP_kinases_C"/>
    <property type="match status" value="1"/>
</dbReference>
<protein>
    <recommendedName>
        <fullName evidence="14">Galactokinase</fullName>
    </recommendedName>
</protein>
<dbReference type="Gene3D" id="3.30.70.890">
    <property type="entry name" value="GHMP kinase, C-terminal domain"/>
    <property type="match status" value="1"/>
</dbReference>
<dbReference type="GO" id="GO:0005524">
    <property type="term" value="F:ATP binding"/>
    <property type="evidence" value="ECO:0007669"/>
    <property type="project" value="UniProtKB-KW"/>
</dbReference>
<dbReference type="InterPro" id="IPR013750">
    <property type="entry name" value="GHMP_kinase_C_dom"/>
</dbReference>
<organism evidence="13">
    <name type="scientific">marine metagenome</name>
    <dbReference type="NCBI Taxonomy" id="408172"/>
    <lineage>
        <taxon>unclassified sequences</taxon>
        <taxon>metagenomes</taxon>
        <taxon>ecological metagenomes</taxon>
    </lineage>
</organism>
<feature type="domain" description="Galactokinase N-terminal" evidence="12">
    <location>
        <begin position="2"/>
        <end position="37"/>
    </location>
</feature>
<dbReference type="InterPro" id="IPR000705">
    <property type="entry name" value="Galactokinase"/>
</dbReference>
<dbReference type="GO" id="GO:0005829">
    <property type="term" value="C:cytosol"/>
    <property type="evidence" value="ECO:0007669"/>
    <property type="project" value="TreeGrafter"/>
</dbReference>
<sequence>MIRAPGRVNLIGEHTDYSGGFVMPLALEEAHWIAVRPREDQTVILHSLDYHDSTKVNLAEPQLQLKDWQNYLSGVVWVLQEERWPLSGWEGVMSGDVPQGAGLSSSAALEMALIRAFAEISEISWRPKIAAKLAQRAESEWVGVSCGIMDQLISACGVSGHALFIDCRKLDIQQVPLPEGLRIIILDTKTRRGLVDSHYNDRHSQCKEASAILGKSLLRDVTLSGLEAQAAEMKPLLYRRAKHVVTENERVLQAVNAMRSDDHQLLGQLMQDSHISLRDDFEVSSSALDEMVECALTAPGCLGARMTGAGFGGCAVALVTAEKEGEFVNSIRKCYLKKTSLQPQIISCTPADGASRHDPLTEL</sequence>
<keyword evidence="3" id="KW-0808">Transferase</keyword>
<dbReference type="SUPFAM" id="SSF55060">
    <property type="entry name" value="GHMP Kinase, C-terminal domain"/>
    <property type="match status" value="1"/>
</dbReference>
<dbReference type="NCBIfam" id="TIGR00131">
    <property type="entry name" value="gal_kin"/>
    <property type="match status" value="1"/>
</dbReference>
<dbReference type="GO" id="GO:0004335">
    <property type="term" value="F:galactokinase activity"/>
    <property type="evidence" value="ECO:0007669"/>
    <property type="project" value="InterPro"/>
</dbReference>
<keyword evidence="7" id="KW-0067">ATP-binding</keyword>